<proteinExistence type="predicted"/>
<feature type="compositionally biased region" description="Low complexity" evidence="1">
    <location>
        <begin position="257"/>
        <end position="266"/>
    </location>
</feature>
<dbReference type="GO" id="GO:0016747">
    <property type="term" value="F:acyltransferase activity, transferring groups other than amino-acyl groups"/>
    <property type="evidence" value="ECO:0007669"/>
    <property type="project" value="InterPro"/>
</dbReference>
<dbReference type="CDD" id="cd04301">
    <property type="entry name" value="NAT_SF"/>
    <property type="match status" value="1"/>
</dbReference>
<feature type="compositionally biased region" description="Polar residues" evidence="1">
    <location>
        <begin position="437"/>
        <end position="448"/>
    </location>
</feature>
<feature type="domain" description="N-acetyltransferase" evidence="2">
    <location>
        <begin position="862"/>
        <end position="1004"/>
    </location>
</feature>
<protein>
    <recommendedName>
        <fullName evidence="2">N-acetyltransferase domain-containing protein</fullName>
    </recommendedName>
</protein>
<reference evidence="3 4" key="1">
    <citation type="submission" date="2009-12" db="EMBL/GenBank/DDBJ databases">
        <title>The draft genome of Batrachochytrium dendrobatidis.</title>
        <authorList>
            <consortium name="US DOE Joint Genome Institute (JGI-PGF)"/>
            <person name="Kuo A."/>
            <person name="Salamov A."/>
            <person name="Schmutz J."/>
            <person name="Lucas S."/>
            <person name="Pitluck S."/>
            <person name="Rosenblum E."/>
            <person name="Stajich J."/>
            <person name="Eisen M."/>
            <person name="Grigoriev I.V."/>
        </authorList>
    </citation>
    <scope>NUCLEOTIDE SEQUENCE [LARGE SCALE GENOMIC DNA]</scope>
    <source>
        <strain evidence="4">JAM81 / FGSC 10211</strain>
    </source>
</reference>
<dbReference type="PROSITE" id="PS51186">
    <property type="entry name" value="GNAT"/>
    <property type="match status" value="1"/>
</dbReference>
<dbReference type="FunFam" id="3.40.630.30:FF:000013">
    <property type="entry name" value="cysteine-rich protein 2-binding protein-like"/>
    <property type="match status" value="1"/>
</dbReference>
<dbReference type="OrthoDB" id="4080456at2759"/>
<dbReference type="STRING" id="684364.F4P5X8"/>
<gene>
    <name evidence="3" type="ORF">BATDEDRAFT_35410</name>
</gene>
<feature type="region of interest" description="Disordered" evidence="1">
    <location>
        <begin position="431"/>
        <end position="477"/>
    </location>
</feature>
<evidence type="ECO:0000313" key="3">
    <source>
        <dbReference type="EMBL" id="EGF79257.1"/>
    </source>
</evidence>
<dbReference type="SUPFAM" id="SSF57903">
    <property type="entry name" value="FYVE/PHD zinc finger"/>
    <property type="match status" value="1"/>
</dbReference>
<dbReference type="OMA" id="NGYWRMR"/>
<dbReference type="EMBL" id="GL882886">
    <property type="protein sequence ID" value="EGF79257.1"/>
    <property type="molecule type" value="Genomic_DNA"/>
</dbReference>
<dbReference type="GeneID" id="18240758"/>
<dbReference type="InterPro" id="IPR011011">
    <property type="entry name" value="Znf_FYVE_PHD"/>
</dbReference>
<name>F4P5X8_BATDJ</name>
<feature type="region of interest" description="Disordered" evidence="1">
    <location>
        <begin position="248"/>
        <end position="283"/>
    </location>
</feature>
<evidence type="ECO:0000256" key="1">
    <source>
        <dbReference type="SAM" id="MobiDB-lite"/>
    </source>
</evidence>
<dbReference type="PANTHER" id="PTHR20916:SF18">
    <property type="entry name" value="IPT_TIG DOMAIN-CONTAINING PROTEIN"/>
    <property type="match status" value="1"/>
</dbReference>
<dbReference type="InterPro" id="IPR016181">
    <property type="entry name" value="Acyl_CoA_acyltransferase"/>
</dbReference>
<accession>F4P5X8</accession>
<keyword evidence="4" id="KW-1185">Reference proteome</keyword>
<evidence type="ECO:0000259" key="2">
    <source>
        <dbReference type="PROSITE" id="PS51186"/>
    </source>
</evidence>
<sequence length="1004" mass="110781">MKPCYCGEQTDDCSTLSEVTNLLECSKCGQRIHSYCVQAVKIPILLYGDKYFTYYCKDCSKTSTDSFERHSVSWSVLLQLVLYYLHVSRPACNYFHIKDIYQILDSGWEYLRAQTDRPAKWKSNVAGVISTTPTIFKSGVKDMGRVGYWTLVEIKLPNQKAQRNAMQSLSSTPTAKSASVNRRPFSGSPLESGISSDTAAGQSALRFLGSLLKGGSLSHGLLPLGSTPTQRELELASSMLQSVANQNLRNIKNKPVSSDSSGSSDSSDLEDDSNVSDSLQNNANTKASSSLNALSQLNSAPTQSNPEEFASFPGSLLPNFFSNLQSIIASAILPGSSSTPLFAATNRVSPQQQAMASTLFEKNGIDGFKSDSIQHGTPLSSPLTFGNNLSSSDNSVDLSFQSNNSDSGMIVSGSADTSGILKIESKASVGAPDDTMLKNSPDQSTSLSTKKHKPLQKPFTKPIDTVTQEDGSDSTRKIKSLTRQIKKAVDTTISDASINGESTVNNTNTVQSRHLALRLSESVTEQSDQLRTPSIKKTKMAHRVSKKLANQVMDDFECATAASAFKVEEADTVGEKTGMINMDDTKRKAEESSPSMIKKPKVAHSVSKKLGNMQMVDSDHDFENSECSAEELGQTNLSSALSCNKDLKPPGSYSTEFQATSLSNPSKNSANRLIQKPAARPKYRLLSVANEFQLRSQLDMVSNLSNPLYQFRRKLIMRSQRRLQNHKVFNLDAWMARYFQQTPGGATPLVFPSQLRVRIQMPNGMWESIAMPDEDPATVLERFNVAKDISKTLYSKSLRSYILGNPMLRDTLTVFGKRHSAYTGKVLEPYIIRNYSINPPKKMLLEAITFCEKVLPNVSASIDLVYFHEMHVNAVNDMLSRVFWPGIDMSESLTYPDFSIVALYKRLVIGCAFMNPEGYITYLAVLPGWQGCGIASMMLYQLIKKAKAACHDICLHVSASNKAMLLYQKFGFKSEGFFVGFYSNYFPKDSKECPNAIFLRLRIR</sequence>
<dbReference type="Gene3D" id="3.40.630.30">
    <property type="match status" value="1"/>
</dbReference>
<dbReference type="AlphaFoldDB" id="F4P5X8"/>
<feature type="region of interest" description="Disordered" evidence="1">
    <location>
        <begin position="163"/>
        <end position="196"/>
    </location>
</feature>
<dbReference type="InterPro" id="IPR000182">
    <property type="entry name" value="GNAT_dom"/>
</dbReference>
<dbReference type="HOGENOM" id="CLU_298960_0_0_1"/>
<dbReference type="InParanoid" id="F4P5X8"/>
<dbReference type="Proteomes" id="UP000007241">
    <property type="component" value="Unassembled WGS sequence"/>
</dbReference>
<dbReference type="PANTHER" id="PTHR20916">
    <property type="entry name" value="CYSTEINE AND GLYCINE-RICH PROTEIN 2 BINDING PROTEIN"/>
    <property type="match status" value="1"/>
</dbReference>
<evidence type="ECO:0000313" key="4">
    <source>
        <dbReference type="Proteomes" id="UP000007241"/>
    </source>
</evidence>
<dbReference type="Pfam" id="PF13508">
    <property type="entry name" value="Acetyltransf_7"/>
    <property type="match status" value="1"/>
</dbReference>
<dbReference type="RefSeq" id="XP_006679990.1">
    <property type="nucleotide sequence ID" value="XM_006679927.1"/>
</dbReference>
<feature type="compositionally biased region" description="Polar residues" evidence="1">
    <location>
        <begin position="163"/>
        <end position="180"/>
    </location>
</feature>
<organism evidence="3 4">
    <name type="scientific">Batrachochytrium dendrobatidis (strain JAM81 / FGSC 10211)</name>
    <name type="common">Frog chytrid fungus</name>
    <dbReference type="NCBI Taxonomy" id="684364"/>
    <lineage>
        <taxon>Eukaryota</taxon>
        <taxon>Fungi</taxon>
        <taxon>Fungi incertae sedis</taxon>
        <taxon>Chytridiomycota</taxon>
        <taxon>Chytridiomycota incertae sedis</taxon>
        <taxon>Chytridiomycetes</taxon>
        <taxon>Rhizophydiales</taxon>
        <taxon>Rhizophydiales incertae sedis</taxon>
        <taxon>Batrachochytrium</taxon>
    </lineage>
</organism>
<dbReference type="SUPFAM" id="SSF55729">
    <property type="entry name" value="Acyl-CoA N-acyltransferases (Nat)"/>
    <property type="match status" value="1"/>
</dbReference>
<dbReference type="Gene3D" id="3.90.980.20">
    <property type="match status" value="1"/>
</dbReference>